<dbReference type="Proteomes" id="UP000244856">
    <property type="component" value="Unassembled WGS sequence"/>
</dbReference>
<organism evidence="2 3">
    <name type="scientific">Cronobacter sakazakii</name>
    <name type="common">Enterobacter sakazakii</name>
    <dbReference type="NCBI Taxonomy" id="28141"/>
    <lineage>
        <taxon>Bacteria</taxon>
        <taxon>Pseudomonadati</taxon>
        <taxon>Pseudomonadota</taxon>
        <taxon>Gammaproteobacteria</taxon>
        <taxon>Enterobacterales</taxon>
        <taxon>Enterobacteriaceae</taxon>
        <taxon>Cronobacter</taxon>
    </lineage>
</organism>
<sequence>MAQPHLIDTLEFGPENAPECKYEIYGEDDKQPQYATRLVRDDNGEWQPQQDEIRFAAQQEQQAASSTMDYGYSDGAPELRDLLAEAKEHCERDWQSRQ</sequence>
<dbReference type="OMA" id="NAPECKY"/>
<reference evidence="2 3" key="1">
    <citation type="submission" date="2017-04" db="EMBL/GenBank/DDBJ databases">
        <title>Cronobacter sakazakii, ST83 Lineage Isolates.</title>
        <authorList>
            <person name="Chase H."/>
            <person name="Tall B."/>
            <person name="Gopinath G."/>
            <person name="Lehner A."/>
        </authorList>
    </citation>
    <scope>NUCLEOTIDE SEQUENCE [LARGE SCALE GENOMIC DNA]</scope>
    <source>
        <strain evidence="2 3">MOD1_Comp15</strain>
    </source>
</reference>
<dbReference type="RefSeq" id="WP_004386323.1">
    <property type="nucleotide sequence ID" value="NZ_CABMLV010000001.1"/>
</dbReference>
<dbReference type="EMBL" id="WAGF01000003">
    <property type="protein sequence ID" value="KAB0880884.1"/>
    <property type="molecule type" value="Genomic_DNA"/>
</dbReference>
<accession>A0A2S9UIT8</accession>
<protein>
    <submittedName>
        <fullName evidence="2">Uncharacterized protein</fullName>
    </submittedName>
</protein>
<evidence type="ECO:0000313" key="3">
    <source>
        <dbReference type="Proteomes" id="UP000244856"/>
    </source>
</evidence>
<evidence type="ECO:0000313" key="1">
    <source>
        <dbReference type="EMBL" id="KAB0880884.1"/>
    </source>
</evidence>
<proteinExistence type="predicted"/>
<dbReference type="AlphaFoldDB" id="A0A2S9UIT8"/>
<reference evidence="1 4" key="2">
    <citation type="submission" date="2019-09" db="EMBL/GenBank/DDBJ databases">
        <title>Prevalence, distribution, and phylogeny of type two toxin-antitoxin genes possessed by Cronobacter species where C. sakazakii homologs follow sequence type lineages.</title>
        <authorList>
            <person name="Finkelstein S."/>
            <person name="Negrete F."/>
            <person name="Jang H."/>
            <person name="Gopinath G.R."/>
            <person name="Tall B.D."/>
        </authorList>
    </citation>
    <scope>NUCLEOTIDE SEQUENCE [LARGE SCALE GENOMIC DNA]</scope>
    <source>
        <strain evidence="1 4">MOD1_Comp4</strain>
    </source>
</reference>
<comment type="caution">
    <text evidence="2">The sequence shown here is derived from an EMBL/GenBank/DDBJ whole genome shotgun (WGS) entry which is preliminary data.</text>
</comment>
<gene>
    <name evidence="2" type="ORF">B7T07_09110</name>
    <name evidence="1" type="ORF">FZI38_01500</name>
</gene>
<dbReference type="Proteomes" id="UP000439917">
    <property type="component" value="Unassembled WGS sequence"/>
</dbReference>
<evidence type="ECO:0000313" key="4">
    <source>
        <dbReference type="Proteomes" id="UP000439917"/>
    </source>
</evidence>
<dbReference type="EMBL" id="NCTU01000005">
    <property type="protein sequence ID" value="PUW04039.1"/>
    <property type="molecule type" value="Genomic_DNA"/>
</dbReference>
<dbReference type="KEGG" id="csj:CSK29544_04280"/>
<dbReference type="GeneID" id="45716619"/>
<name>A0A2S9UIT8_CROSK</name>
<evidence type="ECO:0000313" key="2">
    <source>
        <dbReference type="EMBL" id="PUW04039.1"/>
    </source>
</evidence>